<sequence length="38" mass="4271">MHERRFTLPTGEMAALEIGNEKTADLSVVFLHGWLDNA</sequence>
<dbReference type="EMBL" id="JABCMA010001115">
    <property type="protein sequence ID" value="NMR77833.1"/>
    <property type="molecule type" value="Genomic_DNA"/>
</dbReference>
<dbReference type="GO" id="GO:0016787">
    <property type="term" value="F:hydrolase activity"/>
    <property type="evidence" value="ECO:0007669"/>
    <property type="project" value="UniProtKB-KW"/>
</dbReference>
<dbReference type="Proteomes" id="UP000565155">
    <property type="component" value="Unassembled WGS sequence"/>
</dbReference>
<organism evidence="1 2">
    <name type="scientific">Vibrio alginolyticus</name>
    <dbReference type="NCBI Taxonomy" id="663"/>
    <lineage>
        <taxon>Bacteria</taxon>
        <taxon>Pseudomonadati</taxon>
        <taxon>Pseudomonadota</taxon>
        <taxon>Gammaproteobacteria</taxon>
        <taxon>Vibrionales</taxon>
        <taxon>Vibrionaceae</taxon>
        <taxon>Vibrio</taxon>
    </lineage>
</organism>
<keyword evidence="1" id="KW-0378">Hydrolase</keyword>
<reference evidence="1 2" key="1">
    <citation type="submission" date="2020-04" db="EMBL/GenBank/DDBJ databases">
        <title>Whole-genome sequencing of Vibrio spp. from China reveals different genetic environments of blaCTX-M-14 among diverse lineages.</title>
        <authorList>
            <person name="Zheng Z."/>
            <person name="Ye L."/>
            <person name="Chen S."/>
        </authorList>
    </citation>
    <scope>NUCLEOTIDE SEQUENCE [LARGE SCALE GENOMIC DNA]</scope>
    <source>
        <strain evidence="1 2">Vb1636</strain>
    </source>
</reference>
<dbReference type="AlphaFoldDB" id="A0A7Y0N2H6"/>
<protein>
    <submittedName>
        <fullName evidence="1">Alpha/beta hydrolase</fullName>
    </submittedName>
</protein>
<evidence type="ECO:0000313" key="2">
    <source>
        <dbReference type="Proteomes" id="UP000565155"/>
    </source>
</evidence>
<proteinExistence type="predicted"/>
<comment type="caution">
    <text evidence="1">The sequence shown here is derived from an EMBL/GenBank/DDBJ whole genome shotgun (WGS) entry which is preliminary data.</text>
</comment>
<evidence type="ECO:0000313" key="1">
    <source>
        <dbReference type="EMBL" id="NMR77833.1"/>
    </source>
</evidence>
<accession>A0A7Y0N2H6</accession>
<gene>
    <name evidence="1" type="ORF">HKB35_30090</name>
</gene>
<feature type="non-terminal residue" evidence="1">
    <location>
        <position position="38"/>
    </location>
</feature>
<name>A0A7Y0N2H6_VIBAL</name>